<evidence type="ECO:0000259" key="1">
    <source>
        <dbReference type="Pfam" id="PF20056"/>
    </source>
</evidence>
<gene>
    <name evidence="2" type="ORF">RUM8411_00829</name>
</gene>
<reference evidence="3" key="1">
    <citation type="submission" date="2017-03" db="EMBL/GenBank/DDBJ databases">
        <authorList>
            <person name="Rodrigo-Torres L."/>
            <person name="Arahal R.D."/>
            <person name="Lucena T."/>
        </authorList>
    </citation>
    <scope>NUCLEOTIDE SEQUENCE [LARGE SCALE GENOMIC DNA]</scope>
    <source>
        <strain evidence="3">CECT 8411</strain>
    </source>
</reference>
<accession>A0A1X6YI67</accession>
<evidence type="ECO:0000313" key="3">
    <source>
        <dbReference type="Proteomes" id="UP000193778"/>
    </source>
</evidence>
<feature type="domain" description="DUF6455" evidence="1">
    <location>
        <begin position="1"/>
        <end position="83"/>
    </location>
</feature>
<dbReference type="AlphaFoldDB" id="A0A1X6YI67"/>
<dbReference type="RefSeq" id="WP_085821359.1">
    <property type="nucleotide sequence ID" value="NZ_FWFP01000002.1"/>
</dbReference>
<evidence type="ECO:0000313" key="2">
    <source>
        <dbReference type="EMBL" id="SLN22055.1"/>
    </source>
</evidence>
<dbReference type="Pfam" id="PF20056">
    <property type="entry name" value="DUF6455"/>
    <property type="match status" value="1"/>
</dbReference>
<organism evidence="2 3">
    <name type="scientific">Ruegeria meonggei</name>
    <dbReference type="NCBI Taxonomy" id="1446476"/>
    <lineage>
        <taxon>Bacteria</taxon>
        <taxon>Pseudomonadati</taxon>
        <taxon>Pseudomonadota</taxon>
        <taxon>Alphaproteobacteria</taxon>
        <taxon>Rhodobacterales</taxon>
        <taxon>Roseobacteraceae</taxon>
        <taxon>Ruegeria</taxon>
    </lineage>
</organism>
<dbReference type="InterPro" id="IPR045601">
    <property type="entry name" value="DUF6455"/>
</dbReference>
<proteinExistence type="predicted"/>
<keyword evidence="3" id="KW-1185">Reference proteome</keyword>
<name>A0A1X6YI67_9RHOB</name>
<sequence>MPRLGQIMTHFRLVQQMGKTTGTDVVAAHRKGYLSQQDWADMIEFCRGCSWAKECPNWLSRHHAASNAPEACINQQRFAALKALQEQEMR</sequence>
<dbReference type="EMBL" id="FWFP01000002">
    <property type="protein sequence ID" value="SLN22055.1"/>
    <property type="molecule type" value="Genomic_DNA"/>
</dbReference>
<dbReference type="Proteomes" id="UP000193778">
    <property type="component" value="Unassembled WGS sequence"/>
</dbReference>
<protein>
    <recommendedName>
        <fullName evidence="1">DUF6455 domain-containing protein</fullName>
    </recommendedName>
</protein>